<dbReference type="EMBL" id="JANVFS010000010">
    <property type="protein sequence ID" value="KAJ4486779.1"/>
    <property type="molecule type" value="Genomic_DNA"/>
</dbReference>
<dbReference type="AlphaFoldDB" id="A0A9W9AN34"/>
<accession>A0A9W9AN34</accession>
<gene>
    <name evidence="1" type="ORF">C8J55DRAFT_424239</name>
</gene>
<proteinExistence type="predicted"/>
<reference evidence="1" key="2">
    <citation type="journal article" date="2023" name="Proc. Natl. Acad. Sci. U.S.A.">
        <title>A global phylogenomic analysis of the shiitake genus Lentinula.</title>
        <authorList>
            <person name="Sierra-Patev S."/>
            <person name="Min B."/>
            <person name="Naranjo-Ortiz M."/>
            <person name="Looney B."/>
            <person name="Konkel Z."/>
            <person name="Slot J.C."/>
            <person name="Sakamoto Y."/>
            <person name="Steenwyk J.L."/>
            <person name="Rokas A."/>
            <person name="Carro J."/>
            <person name="Camarero S."/>
            <person name="Ferreira P."/>
            <person name="Molpeceres G."/>
            <person name="Ruiz-Duenas F.J."/>
            <person name="Serrano A."/>
            <person name="Henrissat B."/>
            <person name="Drula E."/>
            <person name="Hughes K.W."/>
            <person name="Mata J.L."/>
            <person name="Ishikawa N.K."/>
            <person name="Vargas-Isla R."/>
            <person name="Ushijima S."/>
            <person name="Smith C.A."/>
            <person name="Donoghue J."/>
            <person name="Ahrendt S."/>
            <person name="Andreopoulos W."/>
            <person name="He G."/>
            <person name="LaButti K."/>
            <person name="Lipzen A."/>
            <person name="Ng V."/>
            <person name="Riley R."/>
            <person name="Sandor L."/>
            <person name="Barry K."/>
            <person name="Martinez A.T."/>
            <person name="Xiao Y."/>
            <person name="Gibbons J.G."/>
            <person name="Terashima K."/>
            <person name="Grigoriev I.V."/>
            <person name="Hibbett D."/>
        </authorList>
    </citation>
    <scope>NUCLEOTIDE SEQUENCE</scope>
    <source>
        <strain evidence="1">Sp2 HRB7682 ss15</strain>
    </source>
</reference>
<organism evidence="1 2">
    <name type="scientific">Lentinula lateritia</name>
    <dbReference type="NCBI Taxonomy" id="40482"/>
    <lineage>
        <taxon>Eukaryota</taxon>
        <taxon>Fungi</taxon>
        <taxon>Dikarya</taxon>
        <taxon>Basidiomycota</taxon>
        <taxon>Agaricomycotina</taxon>
        <taxon>Agaricomycetes</taxon>
        <taxon>Agaricomycetidae</taxon>
        <taxon>Agaricales</taxon>
        <taxon>Marasmiineae</taxon>
        <taxon>Omphalotaceae</taxon>
        <taxon>Lentinula</taxon>
    </lineage>
</organism>
<sequence length="140" mass="15965">MGYWFCHDSRLLGYQCAVPRPDDSEKPIFYYEALTVVSSILHAIKLSTVRRVFVFTDNTNTVDMFHALKAKQLYNPLLLTAIDHSICSNLQFRVAHIPGDENDIADALSRFDYARILQLVPSMEIYNFTPPQLVLGAELL</sequence>
<reference evidence="1" key="1">
    <citation type="submission" date="2022-08" db="EMBL/GenBank/DDBJ databases">
        <authorList>
            <consortium name="DOE Joint Genome Institute"/>
            <person name="Min B."/>
            <person name="Riley R."/>
            <person name="Sierra-Patev S."/>
            <person name="Naranjo-Ortiz M."/>
            <person name="Looney B."/>
            <person name="Konkel Z."/>
            <person name="Slot J.C."/>
            <person name="Sakamoto Y."/>
            <person name="Steenwyk J.L."/>
            <person name="Rokas A."/>
            <person name="Carro J."/>
            <person name="Camarero S."/>
            <person name="Ferreira P."/>
            <person name="Molpeceres G."/>
            <person name="Ruiz-Duenas F.J."/>
            <person name="Serrano A."/>
            <person name="Henrissat B."/>
            <person name="Drula E."/>
            <person name="Hughes K.W."/>
            <person name="Mata J.L."/>
            <person name="Ishikawa N.K."/>
            <person name="Vargas-Isla R."/>
            <person name="Ushijima S."/>
            <person name="Smith C.A."/>
            <person name="Ahrendt S."/>
            <person name="Andreopoulos W."/>
            <person name="He G."/>
            <person name="Labutti K."/>
            <person name="Lipzen A."/>
            <person name="Ng V."/>
            <person name="Sandor L."/>
            <person name="Barry K."/>
            <person name="Martinez A.T."/>
            <person name="Xiao Y."/>
            <person name="Gibbons J.G."/>
            <person name="Terashima K."/>
            <person name="Hibbett D.S."/>
            <person name="Grigoriev I.V."/>
        </authorList>
    </citation>
    <scope>NUCLEOTIDE SEQUENCE</scope>
    <source>
        <strain evidence="1">Sp2 HRB7682 ss15</strain>
    </source>
</reference>
<comment type="caution">
    <text evidence="1">The sequence shown here is derived from an EMBL/GenBank/DDBJ whole genome shotgun (WGS) entry which is preliminary data.</text>
</comment>
<evidence type="ECO:0000313" key="2">
    <source>
        <dbReference type="Proteomes" id="UP001150238"/>
    </source>
</evidence>
<protein>
    <submittedName>
        <fullName evidence="1">Uncharacterized protein</fullName>
    </submittedName>
</protein>
<name>A0A9W9AN34_9AGAR</name>
<dbReference type="Proteomes" id="UP001150238">
    <property type="component" value="Unassembled WGS sequence"/>
</dbReference>
<evidence type="ECO:0000313" key="1">
    <source>
        <dbReference type="EMBL" id="KAJ4486779.1"/>
    </source>
</evidence>